<dbReference type="PANTHER" id="PTHR35317">
    <property type="entry name" value="OS04G0629600 PROTEIN"/>
    <property type="match status" value="1"/>
</dbReference>
<reference evidence="2" key="1">
    <citation type="submission" date="2015-10" db="EMBL/GenBank/DDBJ databases">
        <authorList>
            <person name="Martinez-Garcia P.J."/>
            <person name="Crepeau M.W."/>
            <person name="Puiu D."/>
            <person name="Gonzalez-Ibeas D."/>
            <person name="Whalen J."/>
            <person name="Stevens K."/>
            <person name="Paul R."/>
            <person name="Butterfield T."/>
            <person name="Britton M."/>
            <person name="Reagan R."/>
            <person name="Chakraborty S."/>
            <person name="Walawage S.L."/>
            <person name="Vasquez-Gross H.A."/>
            <person name="Cardeno C."/>
            <person name="Famula R."/>
            <person name="Pratt K."/>
            <person name="Kuruganti S."/>
            <person name="Aradhya M.K."/>
            <person name="Leslie C.A."/>
            <person name="Dandekar A.M."/>
            <person name="Salzberg S.L."/>
            <person name="Wegrzyn J.L."/>
            <person name="Langley C.H."/>
            <person name="Neale D.B."/>
        </authorList>
    </citation>
    <scope>NUCLEOTIDE SEQUENCE</scope>
    <source>
        <tissue evidence="2">Leaves</tissue>
    </source>
</reference>
<proteinExistence type="predicted"/>
<sequence>RLNETPPPVPSQPPRAAGGRGLSKPTDKSTTEYVAEYQKWESANKLYLKIIKRSISDSIKGAIPDNYNAKNFVDAIGQRFVESNKAETRDRMDKLMSMNYDGTSGVMEYIMKMIHISSKLKALKVHIAEPLLVYHVLNSFHSQINQLKIVYNAQRDK</sequence>
<dbReference type="PANTHER" id="PTHR35317:SF32">
    <property type="entry name" value="DUF4219 DOMAIN-CONTAINING PROTEIN"/>
    <property type="match status" value="1"/>
</dbReference>
<dbReference type="Gramene" id="Jr16_12160_p1">
    <property type="protein sequence ID" value="cds.Jr16_12160_p1"/>
    <property type="gene ID" value="Jr16_12160"/>
</dbReference>
<dbReference type="AlphaFoldDB" id="A0A833T5P3"/>
<comment type="caution">
    <text evidence="2">The sequence shown here is derived from an EMBL/GenBank/DDBJ whole genome shotgun (WGS) entry which is preliminary data.</text>
</comment>
<evidence type="ECO:0000256" key="1">
    <source>
        <dbReference type="SAM" id="MobiDB-lite"/>
    </source>
</evidence>
<evidence type="ECO:0000313" key="2">
    <source>
        <dbReference type="EMBL" id="KAF5443360.1"/>
    </source>
</evidence>
<dbReference type="Proteomes" id="UP000619265">
    <property type="component" value="Unassembled WGS sequence"/>
</dbReference>
<evidence type="ECO:0008006" key="4">
    <source>
        <dbReference type="Google" id="ProtNLM"/>
    </source>
</evidence>
<feature type="non-terminal residue" evidence="2">
    <location>
        <position position="157"/>
    </location>
</feature>
<name>A0A833T5P3_JUGRE</name>
<organism evidence="2 3">
    <name type="scientific">Juglans regia</name>
    <name type="common">English walnut</name>
    <dbReference type="NCBI Taxonomy" id="51240"/>
    <lineage>
        <taxon>Eukaryota</taxon>
        <taxon>Viridiplantae</taxon>
        <taxon>Streptophyta</taxon>
        <taxon>Embryophyta</taxon>
        <taxon>Tracheophyta</taxon>
        <taxon>Spermatophyta</taxon>
        <taxon>Magnoliopsida</taxon>
        <taxon>eudicotyledons</taxon>
        <taxon>Gunneridae</taxon>
        <taxon>Pentapetalae</taxon>
        <taxon>rosids</taxon>
        <taxon>fabids</taxon>
        <taxon>Fagales</taxon>
        <taxon>Juglandaceae</taxon>
        <taxon>Juglans</taxon>
    </lineage>
</organism>
<dbReference type="Pfam" id="PF14223">
    <property type="entry name" value="Retrotran_gag_2"/>
    <property type="match status" value="1"/>
</dbReference>
<gene>
    <name evidence="2" type="ORF">F2P56_035920</name>
</gene>
<protein>
    <recommendedName>
        <fullName evidence="4">UBN2_2 domain-containing protein</fullName>
    </recommendedName>
</protein>
<accession>A0A833T5P3</accession>
<evidence type="ECO:0000313" key="3">
    <source>
        <dbReference type="Proteomes" id="UP000619265"/>
    </source>
</evidence>
<dbReference type="EMBL" id="LIHL02000016">
    <property type="protein sequence ID" value="KAF5443360.1"/>
    <property type="molecule type" value="Genomic_DNA"/>
</dbReference>
<feature type="compositionally biased region" description="Pro residues" evidence="1">
    <location>
        <begin position="1"/>
        <end position="13"/>
    </location>
</feature>
<feature type="region of interest" description="Disordered" evidence="1">
    <location>
        <begin position="1"/>
        <end position="29"/>
    </location>
</feature>
<reference evidence="2" key="2">
    <citation type="submission" date="2020-03" db="EMBL/GenBank/DDBJ databases">
        <title>Walnut 2.0.</title>
        <authorList>
            <person name="Marrano A."/>
            <person name="Britton M."/>
            <person name="Zimin A.V."/>
            <person name="Zaini P.A."/>
            <person name="Workman R."/>
            <person name="Puiu D."/>
            <person name="Bianco L."/>
            <person name="Allen B.J."/>
            <person name="Troggio M."/>
            <person name="Leslie C.A."/>
            <person name="Timp W."/>
            <person name="Dendekar A."/>
            <person name="Salzberg S.L."/>
            <person name="Neale D.B."/>
        </authorList>
    </citation>
    <scope>NUCLEOTIDE SEQUENCE</scope>
    <source>
        <tissue evidence="2">Leaves</tissue>
    </source>
</reference>